<comment type="caution">
    <text evidence="2">The sequence shown here is derived from an EMBL/GenBank/DDBJ whole genome shotgun (WGS) entry which is preliminary data.</text>
</comment>
<evidence type="ECO:0008006" key="4">
    <source>
        <dbReference type="Google" id="ProtNLM"/>
    </source>
</evidence>
<accession>A0ABX3EZE1</accession>
<reference evidence="2 3" key="1">
    <citation type="submission" date="2016-12" db="EMBL/GenBank/DDBJ databases">
        <title>Genomic comparison of strains in the 'Actinomyces naeslundii' group.</title>
        <authorList>
            <person name="Mughal S.R."/>
            <person name="Do T."/>
            <person name="Gilbert S.C."/>
            <person name="Witherden E.A."/>
            <person name="Didelot X."/>
            <person name="Beighton D."/>
        </authorList>
    </citation>
    <scope>NUCLEOTIDE SEQUENCE [LARGE SCALE GENOMIC DNA]</scope>
    <source>
        <strain evidence="2 3">WE6B-3</strain>
    </source>
</reference>
<dbReference type="Proteomes" id="UP000186781">
    <property type="component" value="Unassembled WGS sequence"/>
</dbReference>
<gene>
    <name evidence="2" type="ORF">BKH13_06250</name>
</gene>
<dbReference type="Gene3D" id="1.10.10.60">
    <property type="entry name" value="Homeodomain-like"/>
    <property type="match status" value="1"/>
</dbReference>
<feature type="region of interest" description="Disordered" evidence="1">
    <location>
        <begin position="38"/>
        <end position="122"/>
    </location>
</feature>
<dbReference type="EMBL" id="MSKX01000017">
    <property type="protein sequence ID" value="OLO83569.1"/>
    <property type="molecule type" value="Genomic_DNA"/>
</dbReference>
<evidence type="ECO:0000313" key="2">
    <source>
        <dbReference type="EMBL" id="OLO83569.1"/>
    </source>
</evidence>
<dbReference type="Pfam" id="PF13384">
    <property type="entry name" value="HTH_23"/>
    <property type="match status" value="1"/>
</dbReference>
<name>A0ABX3EZE1_ACTNA</name>
<dbReference type="RefSeq" id="WP_075409935.1">
    <property type="nucleotide sequence ID" value="NZ_CAUVQY010000010.1"/>
</dbReference>
<organism evidence="2 3">
    <name type="scientific">Actinomyces naeslundii</name>
    <dbReference type="NCBI Taxonomy" id="1655"/>
    <lineage>
        <taxon>Bacteria</taxon>
        <taxon>Bacillati</taxon>
        <taxon>Actinomycetota</taxon>
        <taxon>Actinomycetes</taxon>
        <taxon>Actinomycetales</taxon>
        <taxon>Actinomycetaceae</taxon>
        <taxon>Actinomyces</taxon>
    </lineage>
</organism>
<proteinExistence type="predicted"/>
<dbReference type="SUPFAM" id="SSF46689">
    <property type="entry name" value="Homeodomain-like"/>
    <property type="match status" value="1"/>
</dbReference>
<protein>
    <recommendedName>
        <fullName evidence="4">Transposase</fullName>
    </recommendedName>
</protein>
<dbReference type="InterPro" id="IPR009057">
    <property type="entry name" value="Homeodomain-like_sf"/>
</dbReference>
<evidence type="ECO:0000313" key="3">
    <source>
        <dbReference type="Proteomes" id="UP000186781"/>
    </source>
</evidence>
<evidence type="ECO:0000256" key="1">
    <source>
        <dbReference type="SAM" id="MobiDB-lite"/>
    </source>
</evidence>
<keyword evidence="3" id="KW-1185">Reference proteome</keyword>
<sequence length="122" mass="13366">MRRQAVDLYETTPGATVRGIAQDLGVERGTLRQWLARYATGRKTGADGSPAVSRLRPRRSDDSRAGGQTQETASEPIARLAAANAEPHTQAVKLGPGSRWDPFSRRPSISRERRSGEPFPVR</sequence>